<feature type="transmembrane region" description="Helical" evidence="5">
    <location>
        <begin position="33"/>
        <end position="58"/>
    </location>
</feature>
<dbReference type="InterPro" id="IPR024371">
    <property type="entry name" value="AcetylCoA_trans_1-like"/>
</dbReference>
<keyword evidence="4 5" id="KW-0472">Membrane</keyword>
<protein>
    <submittedName>
        <fullName evidence="6">Acetyl-coenzyme A synthetase</fullName>
    </submittedName>
</protein>
<dbReference type="GO" id="GO:0035348">
    <property type="term" value="P:acetyl-CoA transmembrane transport"/>
    <property type="evidence" value="ECO:0007669"/>
    <property type="project" value="InterPro"/>
</dbReference>
<dbReference type="EMBL" id="BLIY01000008">
    <property type="protein sequence ID" value="GFE53962.1"/>
    <property type="molecule type" value="Genomic_DNA"/>
</dbReference>
<dbReference type="InterPro" id="IPR036259">
    <property type="entry name" value="MFS_trans_sf"/>
</dbReference>
<feature type="transmembrane region" description="Helical" evidence="5">
    <location>
        <begin position="236"/>
        <end position="255"/>
    </location>
</feature>
<evidence type="ECO:0000256" key="4">
    <source>
        <dbReference type="ARBA" id="ARBA00023136"/>
    </source>
</evidence>
<evidence type="ECO:0000313" key="6">
    <source>
        <dbReference type="EMBL" id="GFE53962.1"/>
    </source>
</evidence>
<dbReference type="Pfam" id="PF13000">
    <property type="entry name" value="Acatn"/>
    <property type="match status" value="1"/>
</dbReference>
<proteinExistence type="predicted"/>
<feature type="transmembrane region" description="Helical" evidence="5">
    <location>
        <begin position="377"/>
        <end position="395"/>
    </location>
</feature>
<feature type="transmembrane region" description="Helical" evidence="5">
    <location>
        <begin position="445"/>
        <end position="468"/>
    </location>
</feature>
<feature type="transmembrane region" description="Helical" evidence="5">
    <location>
        <begin position="480"/>
        <end position="500"/>
    </location>
</feature>
<dbReference type="PANTHER" id="PTHR12778:SF9">
    <property type="entry name" value="ACETYL-COENZYME A TRANSPORTER 1"/>
    <property type="match status" value="1"/>
</dbReference>
<feature type="transmembrane region" description="Helical" evidence="5">
    <location>
        <begin position="407"/>
        <end position="433"/>
    </location>
</feature>
<dbReference type="AlphaFoldDB" id="A0A9W5T9R4"/>
<evidence type="ECO:0000313" key="7">
    <source>
        <dbReference type="Proteomes" id="UP001057455"/>
    </source>
</evidence>
<comment type="subcellular location">
    <subcellularLocation>
        <location evidence="1">Membrane</location>
        <topology evidence="1">Multi-pass membrane protein</topology>
    </subcellularLocation>
</comment>
<evidence type="ECO:0000256" key="5">
    <source>
        <dbReference type="SAM" id="Phobius"/>
    </source>
</evidence>
<feature type="transmembrane region" description="Helical" evidence="5">
    <location>
        <begin position="100"/>
        <end position="119"/>
    </location>
</feature>
<dbReference type="GO" id="GO:0016020">
    <property type="term" value="C:membrane"/>
    <property type="evidence" value="ECO:0007669"/>
    <property type="project" value="UniProtKB-SubCell"/>
</dbReference>
<dbReference type="InterPro" id="IPR004752">
    <property type="entry name" value="AmpG_permease/AT-1"/>
</dbReference>
<accession>A0A9W5T9R4</accession>
<keyword evidence="2 5" id="KW-0812">Transmembrane</keyword>
<dbReference type="OrthoDB" id="6415790at2759"/>
<reference evidence="6" key="1">
    <citation type="submission" date="2019-12" db="EMBL/GenBank/DDBJ databases">
        <title>Genome sequence of Babesia ovis.</title>
        <authorList>
            <person name="Yamagishi J."/>
            <person name="Sevinc F."/>
            <person name="Xuan X."/>
        </authorList>
    </citation>
    <scope>NUCLEOTIDE SEQUENCE</scope>
    <source>
        <strain evidence="6">Selcuk</strain>
    </source>
</reference>
<comment type="caution">
    <text evidence="6">The sequence shown here is derived from an EMBL/GenBank/DDBJ whole genome shotgun (WGS) entry which is preliminary data.</text>
</comment>
<feature type="transmembrane region" description="Helical" evidence="5">
    <location>
        <begin position="294"/>
        <end position="317"/>
    </location>
</feature>
<keyword evidence="3 5" id="KW-1133">Transmembrane helix</keyword>
<organism evidence="6 7">
    <name type="scientific">Babesia ovis</name>
    <dbReference type="NCBI Taxonomy" id="5869"/>
    <lineage>
        <taxon>Eukaryota</taxon>
        <taxon>Sar</taxon>
        <taxon>Alveolata</taxon>
        <taxon>Apicomplexa</taxon>
        <taxon>Aconoidasida</taxon>
        <taxon>Piroplasmida</taxon>
        <taxon>Babesiidae</taxon>
        <taxon>Babesia</taxon>
    </lineage>
</organism>
<dbReference type="Proteomes" id="UP001057455">
    <property type="component" value="Unassembled WGS sequence"/>
</dbReference>
<dbReference type="GO" id="GO:0008521">
    <property type="term" value="F:acetyl-CoA transmembrane transporter activity"/>
    <property type="evidence" value="ECO:0007669"/>
    <property type="project" value="InterPro"/>
</dbReference>
<keyword evidence="7" id="KW-1185">Reference proteome</keyword>
<sequence length="523" mass="58447">MDINVVSNFSMPAEQERDHKVPHSCTLEDCRSIIILLTLYIVQGIQMGIHLALPIIIYDKLSYSQLGYISLTALPLSMKLLWAPVMETFYSKRLGKRKSWIIPVQLITTVMLLFASANYRFDRWTGQHGEDVDIVSLIVYCSIIYLLMATQDIAVDGWALTMLRPEMRIHASTCNAAGQYIGTNISYVCLTLLSTQDKSNKLHSARDWLADWTGMGDLALNSGDEIAFRPWTTMSYYIWIFGIIMLVVTLVVFLLHEAEEAPSLMEMRGATELTVLNEGLTSQKFKEIKQSYALLIKIAKLEPAILLGFIILTFNFMYAAESPAELKMLEKGVPKDLLASITPFLIPLQVIGPPFITISMKKSSKTDVIYKGLKMRLIVVISYVGFVCVAGHYYSKTSHNIVESLLFYIPLVALSVCRCVAELVVSVAFVALFADVADPSIGGTYMALLNALANVGQLAPRLIGFWMIDVVESYCRWKADGLLIEGAFCIIVGAIALPIYRNLLLRIESFGTSEWYVNKFADA</sequence>
<gene>
    <name evidence="6" type="ORF">BaOVIS_013660</name>
</gene>
<dbReference type="Gene3D" id="1.20.1250.20">
    <property type="entry name" value="MFS general substrate transporter like domains"/>
    <property type="match status" value="1"/>
</dbReference>
<dbReference type="SUPFAM" id="SSF103473">
    <property type="entry name" value="MFS general substrate transporter"/>
    <property type="match status" value="1"/>
</dbReference>
<feature type="transmembrane region" description="Helical" evidence="5">
    <location>
        <begin position="337"/>
        <end position="356"/>
    </location>
</feature>
<evidence type="ECO:0000256" key="2">
    <source>
        <dbReference type="ARBA" id="ARBA00022692"/>
    </source>
</evidence>
<name>A0A9W5T9R4_BABOV</name>
<evidence type="ECO:0000256" key="1">
    <source>
        <dbReference type="ARBA" id="ARBA00004141"/>
    </source>
</evidence>
<dbReference type="PANTHER" id="PTHR12778">
    <property type="entry name" value="SOLUTE CARRIER FAMILY 33 ACETYL-COA TRANSPORTER -RELATED"/>
    <property type="match status" value="1"/>
</dbReference>
<feature type="transmembrane region" description="Helical" evidence="5">
    <location>
        <begin position="131"/>
        <end position="148"/>
    </location>
</feature>
<evidence type="ECO:0000256" key="3">
    <source>
        <dbReference type="ARBA" id="ARBA00022989"/>
    </source>
</evidence>